<dbReference type="Pfam" id="PF14716">
    <property type="entry name" value="HHH_8"/>
    <property type="match status" value="1"/>
</dbReference>
<comment type="caution">
    <text evidence="3">The sequence shown here is derived from an EMBL/GenBank/DDBJ whole genome shotgun (WGS) entry which is preliminary data.</text>
</comment>
<gene>
    <name evidence="3" type="primary">polX_2</name>
    <name evidence="3" type="ORF">Poly59_56640</name>
</gene>
<dbReference type="PANTHER" id="PTHR11276:SF28">
    <property type="entry name" value="DNA POLYMERASE LAMBDA"/>
    <property type="match status" value="1"/>
</dbReference>
<accession>A0A5C6EG45</accession>
<dbReference type="Pfam" id="PF14520">
    <property type="entry name" value="HHH_5"/>
    <property type="match status" value="1"/>
</dbReference>
<feature type="region of interest" description="Disordered" evidence="1">
    <location>
        <begin position="297"/>
        <end position="329"/>
    </location>
</feature>
<dbReference type="Gene3D" id="1.10.150.110">
    <property type="entry name" value="DNA polymerase beta, N-terminal domain-like"/>
    <property type="match status" value="1"/>
</dbReference>
<feature type="compositionally biased region" description="Basic and acidic residues" evidence="1">
    <location>
        <begin position="302"/>
        <end position="329"/>
    </location>
</feature>
<keyword evidence="3" id="KW-0378">Hydrolase</keyword>
<sequence>MVAINSSDPIHAAEDIDGLHENHEIADLLREIAVLLEEQHASEFRLRAYRAAADTIAGLPSPIRALLDHDGITGLVSLPTIGHSTAALVETYLRIGHMPLLDRLRGVANAEAYFTTLPGIGPELSHRIYDTLHVETLPELFAAAKQGRLKEVSGLGRKRIQAIMESLQSRTSSDAAANYADSDKSIPIAELLSIDREYRQKAEDDSLPKVAPKNFNPGKVAWLSILHTHRDNRNYTALYSNTEQAHQRHTTRDWVIIYRDDTDSHGRWTVITSQFGELQGRRIVRGREDECKEYYRNTSDFHQPDADHPPHAELPTKWEEDEGRRGIHG</sequence>
<proteinExistence type="predicted"/>
<dbReference type="InterPro" id="IPR027421">
    <property type="entry name" value="DNA_pol_lamdba_lyase_dom_sf"/>
</dbReference>
<dbReference type="Proteomes" id="UP000317977">
    <property type="component" value="Unassembled WGS sequence"/>
</dbReference>
<protein>
    <submittedName>
        <fullName evidence="3">DNA polymerase/3'-5' exonuclease PolX</fullName>
    </submittedName>
</protein>
<reference evidence="3 4" key="1">
    <citation type="submission" date="2019-02" db="EMBL/GenBank/DDBJ databases">
        <title>Deep-cultivation of Planctomycetes and their phenomic and genomic characterization uncovers novel biology.</title>
        <authorList>
            <person name="Wiegand S."/>
            <person name="Jogler M."/>
            <person name="Boedeker C."/>
            <person name="Pinto D."/>
            <person name="Vollmers J."/>
            <person name="Rivas-Marin E."/>
            <person name="Kohn T."/>
            <person name="Peeters S.H."/>
            <person name="Heuer A."/>
            <person name="Rast P."/>
            <person name="Oberbeckmann S."/>
            <person name="Bunk B."/>
            <person name="Jeske O."/>
            <person name="Meyerdierks A."/>
            <person name="Storesund J.E."/>
            <person name="Kallscheuer N."/>
            <person name="Luecker S."/>
            <person name="Lage O.M."/>
            <person name="Pohl T."/>
            <person name="Merkel B.J."/>
            <person name="Hornburger P."/>
            <person name="Mueller R.-W."/>
            <person name="Bruemmer F."/>
            <person name="Labrenz M."/>
            <person name="Spormann A.M."/>
            <person name="Op Den Camp H."/>
            <person name="Overmann J."/>
            <person name="Amann R."/>
            <person name="Jetten M.S.M."/>
            <person name="Mascher T."/>
            <person name="Medema M.H."/>
            <person name="Devos D.P."/>
            <person name="Kaster A.-K."/>
            <person name="Ovreas L."/>
            <person name="Rohde M."/>
            <person name="Galperin M.Y."/>
            <person name="Jogler C."/>
        </authorList>
    </citation>
    <scope>NUCLEOTIDE SEQUENCE [LARGE SCALE GENOMIC DNA]</scope>
    <source>
        <strain evidence="3 4">Poly59</strain>
    </source>
</reference>
<dbReference type="EMBL" id="SJPX01000006">
    <property type="protein sequence ID" value="TWU46691.1"/>
    <property type="molecule type" value="Genomic_DNA"/>
</dbReference>
<dbReference type="OrthoDB" id="9808747at2"/>
<dbReference type="InterPro" id="IPR010994">
    <property type="entry name" value="RuvA_2-like"/>
</dbReference>
<dbReference type="RefSeq" id="WP_146537176.1">
    <property type="nucleotide sequence ID" value="NZ_SJPX01000006.1"/>
</dbReference>
<keyword evidence="3" id="KW-0269">Exonuclease</keyword>
<dbReference type="InterPro" id="IPR022312">
    <property type="entry name" value="DNA_pol_X"/>
</dbReference>
<dbReference type="GO" id="GO:0006281">
    <property type="term" value="P:DNA repair"/>
    <property type="evidence" value="ECO:0007669"/>
    <property type="project" value="InterPro"/>
</dbReference>
<dbReference type="Gene3D" id="1.10.150.20">
    <property type="entry name" value="5' to 3' exonuclease, C-terminal subdomain"/>
    <property type="match status" value="1"/>
</dbReference>
<dbReference type="InterPro" id="IPR010996">
    <property type="entry name" value="HHH_MUS81"/>
</dbReference>
<evidence type="ECO:0000259" key="2">
    <source>
        <dbReference type="Pfam" id="PF14716"/>
    </source>
</evidence>
<evidence type="ECO:0000313" key="4">
    <source>
        <dbReference type="Proteomes" id="UP000317977"/>
    </source>
</evidence>
<keyword evidence="3" id="KW-0540">Nuclease</keyword>
<organism evidence="3 4">
    <name type="scientific">Rubripirellula reticaptiva</name>
    <dbReference type="NCBI Taxonomy" id="2528013"/>
    <lineage>
        <taxon>Bacteria</taxon>
        <taxon>Pseudomonadati</taxon>
        <taxon>Planctomycetota</taxon>
        <taxon>Planctomycetia</taxon>
        <taxon>Pirellulales</taxon>
        <taxon>Pirellulaceae</taxon>
        <taxon>Rubripirellula</taxon>
    </lineage>
</organism>
<evidence type="ECO:0000313" key="3">
    <source>
        <dbReference type="EMBL" id="TWU46691.1"/>
    </source>
</evidence>
<dbReference type="SUPFAM" id="SSF47781">
    <property type="entry name" value="RuvA domain 2-like"/>
    <property type="match status" value="1"/>
</dbReference>
<name>A0A5C6EG45_9BACT</name>
<dbReference type="SUPFAM" id="SSF47802">
    <property type="entry name" value="DNA polymerase beta, N-terminal domain-like"/>
    <property type="match status" value="1"/>
</dbReference>
<dbReference type="GO" id="GO:0004527">
    <property type="term" value="F:exonuclease activity"/>
    <property type="evidence" value="ECO:0007669"/>
    <property type="project" value="UniProtKB-KW"/>
</dbReference>
<dbReference type="GO" id="GO:0003887">
    <property type="term" value="F:DNA-directed DNA polymerase activity"/>
    <property type="evidence" value="ECO:0007669"/>
    <property type="project" value="InterPro"/>
</dbReference>
<evidence type="ECO:0000256" key="1">
    <source>
        <dbReference type="SAM" id="MobiDB-lite"/>
    </source>
</evidence>
<dbReference type="AlphaFoldDB" id="A0A5C6EG45"/>
<dbReference type="GO" id="GO:0003677">
    <property type="term" value="F:DNA binding"/>
    <property type="evidence" value="ECO:0007669"/>
    <property type="project" value="InterPro"/>
</dbReference>
<feature type="domain" description="Crossover junction endonuclease MUS81-like HHH" evidence="2">
    <location>
        <begin position="21"/>
        <end position="97"/>
    </location>
</feature>
<keyword evidence="4" id="KW-1185">Reference proteome</keyword>
<dbReference type="PANTHER" id="PTHR11276">
    <property type="entry name" value="DNA POLYMERASE TYPE-X FAMILY MEMBER"/>
    <property type="match status" value="1"/>
</dbReference>